<evidence type="ECO:0000256" key="4">
    <source>
        <dbReference type="ARBA" id="ARBA00022801"/>
    </source>
</evidence>
<dbReference type="NCBIfam" id="TIGR00573">
    <property type="entry name" value="dnaq"/>
    <property type="match status" value="1"/>
</dbReference>
<dbReference type="SMART" id="SM00491">
    <property type="entry name" value="HELICc2"/>
    <property type="match status" value="1"/>
</dbReference>
<dbReference type="InterPro" id="IPR013520">
    <property type="entry name" value="Ribonucl_H"/>
</dbReference>
<dbReference type="GO" id="GO:0043139">
    <property type="term" value="F:5'-3' DNA helicase activity"/>
    <property type="evidence" value="ECO:0007669"/>
    <property type="project" value="UniProtKB-EC"/>
</dbReference>
<dbReference type="Gene3D" id="3.30.420.10">
    <property type="entry name" value="Ribonuclease H-like superfamily/Ribonuclease H"/>
    <property type="match status" value="1"/>
</dbReference>
<comment type="catalytic activity">
    <reaction evidence="7">
        <text>ATP + H2O = ADP + phosphate + H(+)</text>
        <dbReference type="Rhea" id="RHEA:13065"/>
        <dbReference type="ChEBI" id="CHEBI:15377"/>
        <dbReference type="ChEBI" id="CHEBI:15378"/>
        <dbReference type="ChEBI" id="CHEBI:30616"/>
        <dbReference type="ChEBI" id="CHEBI:43474"/>
        <dbReference type="ChEBI" id="CHEBI:456216"/>
        <dbReference type="EC" id="5.6.2.3"/>
    </reaction>
</comment>
<dbReference type="HAMAP" id="MF_02206">
    <property type="entry name" value="DinG_exonucl"/>
    <property type="match status" value="1"/>
</dbReference>
<dbReference type="InterPro" id="IPR027417">
    <property type="entry name" value="P-loop_NTPase"/>
</dbReference>
<dbReference type="Gene3D" id="3.40.50.300">
    <property type="entry name" value="P-loop containing nucleotide triphosphate hydrolases"/>
    <property type="match status" value="2"/>
</dbReference>
<dbReference type="GO" id="GO:0006260">
    <property type="term" value="P:DNA replication"/>
    <property type="evidence" value="ECO:0007669"/>
    <property type="project" value="InterPro"/>
</dbReference>
<keyword evidence="2 8" id="KW-0540">Nuclease</keyword>
<evidence type="ECO:0000256" key="6">
    <source>
        <dbReference type="ARBA" id="ARBA00022840"/>
    </source>
</evidence>
<keyword evidence="4 8" id="KW-0378">Hydrolase</keyword>
<gene>
    <name evidence="8 9" type="primary">dinG</name>
    <name evidence="13" type="ORF">EDD68_103104</name>
</gene>
<comment type="similarity">
    <text evidence="8 9">Belongs to the helicase family. DinG subfamily. Type 2 sub-subfamily.</text>
</comment>
<dbReference type="SMART" id="SM00487">
    <property type="entry name" value="DEXDc"/>
    <property type="match status" value="1"/>
</dbReference>
<keyword evidence="13" id="KW-0347">Helicase</keyword>
<evidence type="ECO:0000259" key="11">
    <source>
        <dbReference type="PROSITE" id="PS51193"/>
    </source>
</evidence>
<evidence type="ECO:0000256" key="7">
    <source>
        <dbReference type="ARBA" id="ARBA00048954"/>
    </source>
</evidence>
<dbReference type="GO" id="GO:0003677">
    <property type="term" value="F:DNA binding"/>
    <property type="evidence" value="ECO:0007669"/>
    <property type="project" value="InterPro"/>
</dbReference>
<dbReference type="Proteomes" id="UP000294650">
    <property type="component" value="Unassembled WGS sequence"/>
</dbReference>
<comment type="function">
    <text evidence="8 9">3'-5' exonuclease.</text>
</comment>
<dbReference type="EMBL" id="SMAN01000003">
    <property type="protein sequence ID" value="TCT25549.1"/>
    <property type="molecule type" value="Genomic_DNA"/>
</dbReference>
<feature type="binding site" evidence="8">
    <location>
        <begin position="285"/>
        <end position="292"/>
    </location>
    <ligand>
        <name>ATP</name>
        <dbReference type="ChEBI" id="CHEBI:30616"/>
    </ligand>
</feature>
<dbReference type="InterPro" id="IPR006054">
    <property type="entry name" value="DnaQ"/>
</dbReference>
<dbReference type="OrthoDB" id="9803913at2"/>
<dbReference type="PANTHER" id="PTHR11472:SF34">
    <property type="entry name" value="REGULATOR OF TELOMERE ELONGATION HELICASE 1"/>
    <property type="match status" value="1"/>
</dbReference>
<evidence type="ECO:0000256" key="9">
    <source>
        <dbReference type="RuleBase" id="RU364106"/>
    </source>
</evidence>
<proteinExistence type="inferred from homology"/>
<feature type="short sequence motif" description="DEAH box" evidence="8">
    <location>
        <begin position="466"/>
        <end position="469"/>
    </location>
</feature>
<comment type="cofactor">
    <cofactor evidence="1">
        <name>[4Fe-4S] cluster</name>
        <dbReference type="ChEBI" id="CHEBI:49883"/>
    </cofactor>
</comment>
<dbReference type="CDD" id="cd06127">
    <property type="entry name" value="DEDDh"/>
    <property type="match status" value="1"/>
</dbReference>
<feature type="domain" description="Helicase ATP-binding" evidence="10">
    <location>
        <begin position="272"/>
        <end position="495"/>
    </location>
</feature>
<feature type="domain" description="Helicase ATP-binding" evidence="11">
    <location>
        <begin position="250"/>
        <end position="514"/>
    </location>
</feature>
<reference evidence="13 14" key="1">
    <citation type="submission" date="2019-03" db="EMBL/GenBank/DDBJ databases">
        <title>Genomic Encyclopedia of Type Strains, Phase IV (KMG-IV): sequencing the most valuable type-strain genomes for metagenomic binning, comparative biology and taxonomic classification.</title>
        <authorList>
            <person name="Goeker M."/>
        </authorList>
    </citation>
    <scope>NUCLEOTIDE SEQUENCE [LARGE SCALE GENOMIC DNA]</scope>
    <source>
        <strain evidence="13 14">DSM 25894</strain>
    </source>
</reference>
<dbReference type="GO" id="GO:0016887">
    <property type="term" value="F:ATP hydrolysis activity"/>
    <property type="evidence" value="ECO:0007669"/>
    <property type="project" value="RHEA"/>
</dbReference>
<organism evidence="13 14">
    <name type="scientific">Melghiribacillus thermohalophilus</name>
    <dbReference type="NCBI Taxonomy" id="1324956"/>
    <lineage>
        <taxon>Bacteria</taxon>
        <taxon>Bacillati</taxon>
        <taxon>Bacillota</taxon>
        <taxon>Bacilli</taxon>
        <taxon>Bacillales</taxon>
        <taxon>Bacillaceae</taxon>
        <taxon>Melghiribacillus</taxon>
    </lineage>
</organism>
<accession>A0A4R3NB22</accession>
<dbReference type="EC" id="3.1.-.-" evidence="8 9"/>
<comment type="caution">
    <text evidence="13">The sequence shown here is derived from an EMBL/GenBank/DDBJ whole genome shotgun (WGS) entry which is preliminary data.</text>
</comment>
<evidence type="ECO:0000256" key="5">
    <source>
        <dbReference type="ARBA" id="ARBA00022839"/>
    </source>
</evidence>
<dbReference type="InterPro" id="IPR012337">
    <property type="entry name" value="RNaseH-like_sf"/>
</dbReference>
<dbReference type="InterPro" id="IPR014013">
    <property type="entry name" value="Helic_SF1/SF2_ATP-bd_DinG/Rad3"/>
</dbReference>
<evidence type="ECO:0000256" key="2">
    <source>
        <dbReference type="ARBA" id="ARBA00022722"/>
    </source>
</evidence>
<evidence type="ECO:0000313" key="14">
    <source>
        <dbReference type="Proteomes" id="UP000294650"/>
    </source>
</evidence>
<name>A0A4R3NB22_9BACI</name>
<dbReference type="InterPro" id="IPR014001">
    <property type="entry name" value="Helicase_ATP-bd"/>
</dbReference>
<dbReference type="InterPro" id="IPR001650">
    <property type="entry name" value="Helicase_C-like"/>
</dbReference>
<dbReference type="Pfam" id="PF13307">
    <property type="entry name" value="Helicase_C_2"/>
    <property type="match status" value="1"/>
</dbReference>
<dbReference type="PROSITE" id="PS51192">
    <property type="entry name" value="HELICASE_ATP_BIND_1"/>
    <property type="match status" value="1"/>
</dbReference>
<dbReference type="Pfam" id="PF00929">
    <property type="entry name" value="RNase_T"/>
    <property type="match status" value="1"/>
</dbReference>
<dbReference type="GO" id="GO:0003887">
    <property type="term" value="F:DNA-directed DNA polymerase activity"/>
    <property type="evidence" value="ECO:0007669"/>
    <property type="project" value="InterPro"/>
</dbReference>
<dbReference type="NCBIfam" id="TIGR01407">
    <property type="entry name" value="dinG_rel"/>
    <property type="match status" value="1"/>
</dbReference>
<keyword evidence="14" id="KW-1185">Reference proteome</keyword>
<sequence>MNRFVVVDLETTGQSPVKGAQIIEVGMVRIHRDKMIDQFSSYVKPDHDIPNFITSLTGITNEQVRDAPNFEEIAEYILDFIDEDDYFVAHHVEFDLGFLNDALKQHGFRTIENRIIDTVELARIFEPMAPGYKLSHLAEHMGIVHQNPHRALSDACVTAEIFIRLMKKVKTLPAETLEHLYRISGKLKSDLSFILSDLTDEKRFSLEERKDLEIYRGLAIKKYTRPLTTERHVPCTFGELLDDTFNEQGLLSTHLNQFEIRDGQRRMSEIIFDAFIQHTHAMIEAETGTGKTLAYLLSALYYAVYENTRVIISTYTTQLQSQIMDKEIPLLKKIFPIPFNAALLKGKRHYLSLNKFEQELQKPIDEDNYDVVLTKAMILVWLTETMTGDVDEIQLPSSGKIFWKKVNAEADLHIDPKSPWFSKNFYQRAREQAQKADVIITNHALLCTDLTNDYPFLPPYRYAVIDEAHHLETSATKHFGLQVDYVSIQYLLSELVDLAENHRLTGTLEILEYIQMGKERADELFSYLYQFVLNSCEDHVTSNDVGRLQYVFQPQQIDCIHDILELTNRFLSSLKQIEKWLLKIMDQSFDDEQLQEAIEKKRDEIFSLMEHTENFMKYDGQKQVKWIEIEATGAKNAVYLYSEPISVAPLLRKHFFDQKESVVLTSATLTMNDSFTFMQNQFGLSEEQVMARKIPSPYRYDRQVKLMVPNDLPHIKYDSEKDFVEAVSQSIYQLAQLTQGRMLVLFTSYQMLKKTYYALKNMMMDLEFVLIAQGISSGSRSRLQKNFQAFEQAILFGTSSFWEGVDIPGDDLTSLVIVRLPFDPPGHPAYQARSAFLKEKGKNPFMNLALPHAVIRFKQGFGRLIRSSTDKGVVFVLDQRIISSRYGKYFIDSIPDVPVLKGSIQKLLQEVKDWL</sequence>
<dbReference type="InterPro" id="IPR045028">
    <property type="entry name" value="DinG/Rad3-like"/>
</dbReference>
<keyword evidence="6 8" id="KW-0067">ATP-binding</keyword>
<dbReference type="InterPro" id="IPR011545">
    <property type="entry name" value="DEAD/DEAH_box_helicase_dom"/>
</dbReference>
<dbReference type="InterPro" id="IPR006555">
    <property type="entry name" value="ATP-dep_Helicase_C"/>
</dbReference>
<dbReference type="AlphaFoldDB" id="A0A4R3NB22"/>
<dbReference type="FunFam" id="3.30.420.10:FF:000045">
    <property type="entry name" value="3'-5' exonuclease DinG"/>
    <property type="match status" value="1"/>
</dbReference>
<dbReference type="InterPro" id="IPR036397">
    <property type="entry name" value="RNaseH_sf"/>
</dbReference>
<evidence type="ECO:0000259" key="12">
    <source>
        <dbReference type="PROSITE" id="PS51194"/>
    </source>
</evidence>
<dbReference type="GO" id="GO:0008408">
    <property type="term" value="F:3'-5' exonuclease activity"/>
    <property type="evidence" value="ECO:0007669"/>
    <property type="project" value="UniProtKB-UniRule"/>
</dbReference>
<dbReference type="PROSITE" id="PS51193">
    <property type="entry name" value="HELICASE_ATP_BIND_2"/>
    <property type="match status" value="1"/>
</dbReference>
<keyword evidence="3 8" id="KW-0547">Nucleotide-binding</keyword>
<dbReference type="GO" id="GO:0005524">
    <property type="term" value="F:ATP binding"/>
    <property type="evidence" value="ECO:0007669"/>
    <property type="project" value="UniProtKB-UniRule"/>
</dbReference>
<evidence type="ECO:0000259" key="10">
    <source>
        <dbReference type="PROSITE" id="PS51192"/>
    </source>
</evidence>
<dbReference type="Pfam" id="PF00270">
    <property type="entry name" value="DEAD"/>
    <property type="match status" value="1"/>
</dbReference>
<evidence type="ECO:0000256" key="1">
    <source>
        <dbReference type="ARBA" id="ARBA00001966"/>
    </source>
</evidence>
<dbReference type="SUPFAM" id="SSF52540">
    <property type="entry name" value="P-loop containing nucleoside triphosphate hydrolases"/>
    <property type="match status" value="1"/>
</dbReference>
<protein>
    <recommendedName>
        <fullName evidence="8 9">3'-5' exonuclease DinG</fullName>
        <ecNumber evidence="8 9">3.1.-.-</ecNumber>
    </recommendedName>
</protein>
<keyword evidence="5 8" id="KW-0269">Exonuclease</keyword>
<dbReference type="PANTHER" id="PTHR11472">
    <property type="entry name" value="DNA REPAIR DEAD HELICASE RAD3/XP-D SUBFAMILY MEMBER"/>
    <property type="match status" value="1"/>
</dbReference>
<evidence type="ECO:0000256" key="3">
    <source>
        <dbReference type="ARBA" id="ARBA00022741"/>
    </source>
</evidence>
<evidence type="ECO:0000313" key="13">
    <source>
        <dbReference type="EMBL" id="TCT25549.1"/>
    </source>
</evidence>
<evidence type="ECO:0000256" key="8">
    <source>
        <dbReference type="HAMAP-Rule" id="MF_02206"/>
    </source>
</evidence>
<dbReference type="SUPFAM" id="SSF53098">
    <property type="entry name" value="Ribonuclease H-like"/>
    <property type="match status" value="1"/>
</dbReference>
<dbReference type="FunFam" id="3.40.50.300:FF:000437">
    <property type="entry name" value="ATP-dependent DNA helicase DinG"/>
    <property type="match status" value="1"/>
</dbReference>
<dbReference type="NCBIfam" id="NF005981">
    <property type="entry name" value="PRK08074.1"/>
    <property type="match status" value="1"/>
</dbReference>
<dbReference type="PROSITE" id="PS51194">
    <property type="entry name" value="HELICASE_CTER"/>
    <property type="match status" value="1"/>
</dbReference>
<dbReference type="InterPro" id="IPR006310">
    <property type="entry name" value="DinG"/>
</dbReference>
<feature type="domain" description="Helicase C-terminal" evidence="12">
    <location>
        <begin position="730"/>
        <end position="915"/>
    </location>
</feature>
<dbReference type="SMART" id="SM00479">
    <property type="entry name" value="EXOIII"/>
    <property type="match status" value="1"/>
</dbReference>